<feature type="region of interest" description="Disordered" evidence="3">
    <location>
        <begin position="263"/>
        <end position="344"/>
    </location>
</feature>
<accession>A0A1X2HPI0</accession>
<dbReference type="OMA" id="NENTIPM"/>
<protein>
    <recommendedName>
        <fullName evidence="4">RRM domain-containing protein</fullName>
    </recommendedName>
</protein>
<evidence type="ECO:0000313" key="6">
    <source>
        <dbReference type="Proteomes" id="UP000242180"/>
    </source>
</evidence>
<dbReference type="InterPro" id="IPR035979">
    <property type="entry name" value="RBD_domain_sf"/>
</dbReference>
<dbReference type="InParanoid" id="A0A1X2HPI0"/>
<dbReference type="SUPFAM" id="SSF54928">
    <property type="entry name" value="RNA-binding domain, RBD"/>
    <property type="match status" value="2"/>
</dbReference>
<feature type="domain" description="RRM" evidence="4">
    <location>
        <begin position="34"/>
        <end position="132"/>
    </location>
</feature>
<feature type="compositionally biased region" description="Gly residues" evidence="3">
    <location>
        <begin position="322"/>
        <end position="335"/>
    </location>
</feature>
<organism evidence="5 6">
    <name type="scientific">Syncephalastrum racemosum</name>
    <name type="common">Filamentous fungus</name>
    <dbReference type="NCBI Taxonomy" id="13706"/>
    <lineage>
        <taxon>Eukaryota</taxon>
        <taxon>Fungi</taxon>
        <taxon>Fungi incertae sedis</taxon>
        <taxon>Mucoromycota</taxon>
        <taxon>Mucoromycotina</taxon>
        <taxon>Mucoromycetes</taxon>
        <taxon>Mucorales</taxon>
        <taxon>Syncephalastraceae</taxon>
        <taxon>Syncephalastrum</taxon>
    </lineage>
</organism>
<dbReference type="GO" id="GO:0003723">
    <property type="term" value="F:RNA binding"/>
    <property type="evidence" value="ECO:0007669"/>
    <property type="project" value="UniProtKB-UniRule"/>
</dbReference>
<proteinExistence type="predicted"/>
<gene>
    <name evidence="5" type="ORF">BCR43DRAFT_174148</name>
</gene>
<keyword evidence="1 2" id="KW-0694">RNA-binding</keyword>
<dbReference type="OrthoDB" id="431169at2759"/>
<dbReference type="CDD" id="cd12245">
    <property type="entry name" value="RRM_scw1_like"/>
    <property type="match status" value="1"/>
</dbReference>
<name>A0A1X2HPI0_SYNRA</name>
<reference evidence="5 6" key="1">
    <citation type="submission" date="2016-07" db="EMBL/GenBank/DDBJ databases">
        <title>Pervasive Adenine N6-methylation of Active Genes in Fungi.</title>
        <authorList>
            <consortium name="DOE Joint Genome Institute"/>
            <person name="Mondo S.J."/>
            <person name="Dannebaum R.O."/>
            <person name="Kuo R.C."/>
            <person name="Labutti K."/>
            <person name="Haridas S."/>
            <person name="Kuo A."/>
            <person name="Salamov A."/>
            <person name="Ahrendt S.R."/>
            <person name="Lipzen A."/>
            <person name="Sullivan W."/>
            <person name="Andreopoulos W.B."/>
            <person name="Clum A."/>
            <person name="Lindquist E."/>
            <person name="Daum C."/>
            <person name="Ramamoorthy G.K."/>
            <person name="Gryganskyi A."/>
            <person name="Culley D."/>
            <person name="Magnuson J.K."/>
            <person name="James T.Y."/>
            <person name="O'Malley M.A."/>
            <person name="Stajich J.E."/>
            <person name="Spatafora J.W."/>
            <person name="Visel A."/>
            <person name="Grigoriev I.V."/>
        </authorList>
    </citation>
    <scope>NUCLEOTIDE SEQUENCE [LARGE SCALE GENOMIC DNA]</scope>
    <source>
        <strain evidence="5 6">NRRL 2496</strain>
    </source>
</reference>
<feature type="domain" description="RRM" evidence="4">
    <location>
        <begin position="368"/>
        <end position="445"/>
    </location>
</feature>
<dbReference type="Gene3D" id="3.30.70.330">
    <property type="match status" value="2"/>
</dbReference>
<dbReference type="AlphaFoldDB" id="A0A1X2HPI0"/>
<evidence type="ECO:0000256" key="2">
    <source>
        <dbReference type="PROSITE-ProRule" id="PRU00176"/>
    </source>
</evidence>
<dbReference type="SMART" id="SM00360">
    <property type="entry name" value="RRM"/>
    <property type="match status" value="2"/>
</dbReference>
<evidence type="ECO:0000256" key="3">
    <source>
        <dbReference type="SAM" id="MobiDB-lite"/>
    </source>
</evidence>
<feature type="compositionally biased region" description="Polar residues" evidence="3">
    <location>
        <begin position="139"/>
        <end position="149"/>
    </location>
</feature>
<evidence type="ECO:0000313" key="5">
    <source>
        <dbReference type="EMBL" id="ORZ01284.1"/>
    </source>
</evidence>
<dbReference type="InterPro" id="IPR012677">
    <property type="entry name" value="Nucleotide-bd_a/b_plait_sf"/>
</dbReference>
<evidence type="ECO:0000259" key="4">
    <source>
        <dbReference type="PROSITE" id="PS50102"/>
    </source>
</evidence>
<dbReference type="EMBL" id="MCGN01000002">
    <property type="protein sequence ID" value="ORZ01284.1"/>
    <property type="molecule type" value="Genomic_DNA"/>
</dbReference>
<dbReference type="PANTHER" id="PTHR10501">
    <property type="entry name" value="U1 SMALL NUCLEAR RIBONUCLEOPROTEIN A/U2 SMALL NUCLEAR RIBONUCLEOPROTEIN B"/>
    <property type="match status" value="1"/>
</dbReference>
<sequence>MGSLPAPPLSNSLYNVLMTNTNDQATTFGGEEISTIFVVGFPDDMQEREFQNMFTFSPGFEAATLKVPSKDQDEDLPQVSGNNNNNNNARKQIIGFAKFRTRLEALEAKDVLSGRKVDAEKGSVLKAEMAKKNLHTKRGLSSDQKANNPNKHRQQSAYEAFYSVPPDLLPPLNQQDFSYDLYHPPDLFSPMSPPSQSGFPDPMFLGRTDRASSMGDIYSSSTRYGFNHRSFDDTNHHYFSSGAPTAVGGGGGGQLASVVEEQQHPHFNHQSQPQLPLPPPFRQQPSPPLPQPSLSSSSQLDARLAGLTINTLPPSSVSTGNNNGGNNGAGIGGGLPSPPGMASPTQGPCYRSLFGAIGSMDQNNPPCNTLYVGNLPLNTDEDELKAMFESCPGYKRLSFRSKANGPMCFVEFEDVACASQALQELHGNMLSNSVKGGIRLSFSKNPLGVRQNATMGYALPFEI</sequence>
<keyword evidence="6" id="KW-1185">Reference proteome</keyword>
<comment type="caution">
    <text evidence="5">The sequence shown here is derived from an EMBL/GenBank/DDBJ whole genome shotgun (WGS) entry which is preliminary data.</text>
</comment>
<evidence type="ECO:0000256" key="1">
    <source>
        <dbReference type="ARBA" id="ARBA00022884"/>
    </source>
</evidence>
<feature type="compositionally biased region" description="Pro residues" evidence="3">
    <location>
        <begin position="275"/>
        <end position="291"/>
    </location>
</feature>
<dbReference type="InterPro" id="IPR000504">
    <property type="entry name" value="RRM_dom"/>
</dbReference>
<feature type="region of interest" description="Disordered" evidence="3">
    <location>
        <begin position="130"/>
        <end position="153"/>
    </location>
</feature>
<dbReference type="Pfam" id="PF00076">
    <property type="entry name" value="RRM_1"/>
    <property type="match status" value="1"/>
</dbReference>
<dbReference type="STRING" id="13706.A0A1X2HPI0"/>
<dbReference type="PROSITE" id="PS50102">
    <property type="entry name" value="RRM"/>
    <property type="match status" value="2"/>
</dbReference>
<dbReference type="Proteomes" id="UP000242180">
    <property type="component" value="Unassembled WGS sequence"/>
</dbReference>
<dbReference type="FunCoup" id="A0A1X2HPI0">
    <property type="interactions" value="88"/>
</dbReference>